<gene>
    <name evidence="2" type="ORF">ACFOOI_01675</name>
</gene>
<proteinExistence type="inferred from homology"/>
<reference evidence="3" key="1">
    <citation type="journal article" date="2019" name="Int. J. Syst. Evol. Microbiol.">
        <title>The Global Catalogue of Microorganisms (GCM) 10K type strain sequencing project: providing services to taxonomists for standard genome sequencing and annotation.</title>
        <authorList>
            <consortium name="The Broad Institute Genomics Platform"/>
            <consortium name="The Broad Institute Genome Sequencing Center for Infectious Disease"/>
            <person name="Wu L."/>
            <person name="Ma J."/>
        </authorList>
    </citation>
    <scope>NUCLEOTIDE SEQUENCE [LARGE SCALE GENOMIC DNA]</scope>
    <source>
        <strain evidence="3">CECT 7956</strain>
    </source>
</reference>
<dbReference type="Gene3D" id="3.40.50.12500">
    <property type="match status" value="1"/>
</dbReference>
<sequence length="229" mass="24222">MSMSTDTQVNQQKTLGLIHTSATLVPLFAELCTKYLPNVKVFNIVDDSLIKNTIACGELTKSTSVRVVNYAESAKEAGADYVLYTCSSIGPAVEIAASLQDIPVLRVDQPMADKAVQIGSKIGVIATLNTTLEPTSDLVLRRAKAAGKEIELTAVLCEGAFEALMSGDAATHDQKVGDALKELSQKVDVILLAQASMARVVDQLSEADKTVPILASPTIALEYLASVIG</sequence>
<dbReference type="RefSeq" id="WP_379834291.1">
    <property type="nucleotide sequence ID" value="NZ_JBHRYQ010000001.1"/>
</dbReference>
<evidence type="ECO:0000313" key="3">
    <source>
        <dbReference type="Proteomes" id="UP001595616"/>
    </source>
</evidence>
<evidence type="ECO:0000256" key="1">
    <source>
        <dbReference type="ARBA" id="ARBA00038414"/>
    </source>
</evidence>
<dbReference type="EMBL" id="JBHRYQ010000001">
    <property type="protein sequence ID" value="MFC3809351.1"/>
    <property type="molecule type" value="Genomic_DNA"/>
</dbReference>
<accession>A0ABV7YR65</accession>
<keyword evidence="3" id="KW-1185">Reference proteome</keyword>
<organism evidence="2 3">
    <name type="scientific">Lacihabitans lacunae</name>
    <dbReference type="NCBI Taxonomy" id="1028214"/>
    <lineage>
        <taxon>Bacteria</taxon>
        <taxon>Pseudomonadati</taxon>
        <taxon>Bacteroidota</taxon>
        <taxon>Cytophagia</taxon>
        <taxon>Cytophagales</taxon>
        <taxon>Leadbetterellaceae</taxon>
        <taxon>Lacihabitans</taxon>
    </lineage>
</organism>
<dbReference type="Proteomes" id="UP001595616">
    <property type="component" value="Unassembled WGS sequence"/>
</dbReference>
<evidence type="ECO:0000313" key="2">
    <source>
        <dbReference type="EMBL" id="MFC3809351.1"/>
    </source>
</evidence>
<dbReference type="Pfam" id="PF01177">
    <property type="entry name" value="Asp_Glu_race"/>
    <property type="match status" value="1"/>
</dbReference>
<comment type="caution">
    <text evidence="2">The sequence shown here is derived from an EMBL/GenBank/DDBJ whole genome shotgun (WGS) entry which is preliminary data.</text>
</comment>
<dbReference type="InterPro" id="IPR015942">
    <property type="entry name" value="Asp/Glu/hydantoin_racemase"/>
</dbReference>
<protein>
    <submittedName>
        <fullName evidence="2">Aspartate/glutamate racemase family protein</fullName>
    </submittedName>
</protein>
<dbReference type="InterPro" id="IPR053714">
    <property type="entry name" value="Iso_Racemase_Enz_sf"/>
</dbReference>
<name>A0ABV7YR65_9BACT</name>
<comment type="similarity">
    <text evidence="1">Belongs to the HyuE racemase family.</text>
</comment>